<reference evidence="6 7" key="1">
    <citation type="journal article" date="2016" name="Nat. Commun.">
        <title>Thousands of microbial genomes shed light on interconnected biogeochemical processes in an aquifer system.</title>
        <authorList>
            <person name="Anantharaman K."/>
            <person name="Brown C.T."/>
            <person name="Hug L.A."/>
            <person name="Sharon I."/>
            <person name="Castelle C.J."/>
            <person name="Probst A.J."/>
            <person name="Thomas B.C."/>
            <person name="Singh A."/>
            <person name="Wilkins M.J."/>
            <person name="Karaoz U."/>
            <person name="Brodie E.L."/>
            <person name="Williams K.H."/>
            <person name="Hubbard S.S."/>
            <person name="Banfield J.F."/>
        </authorList>
    </citation>
    <scope>NUCLEOTIDE SEQUENCE [LARGE SCALE GENOMIC DNA]</scope>
</reference>
<sequence>MKFNKKIYLPFQRVCDEAKERFSTIERAIFLFFATTLILSVMYVLFWTNDALMVTIPKNGGALIEGSVNSPGFINPLLAIRDSDRDLSSLIYSGLVRISPSGEIINDLAERYEIRENGTAYYFKIKDSAVFHDGAPVTADDVKFTVERAQDASVKSVKRANWEGVSVEKISDKEILFRLKQPYTPFILNTSLGVLPSHIWSAVEAEQIPFSQLNISPIGSGPYKIKSIQKDGSGVPSAYVLESFKQYTLGRPYISKIIFKFYPNQEALLQAYNNNEIENMATVMPKIARELGNGGARVETAPLARIFGVFFNQNQQTIFAAPEVRDALEKAVDKNEIVNTVMLGFASAIDGPFPSDIAKLMAAVEPAKTVASASASSETASANAEAVEILERAGWKFDDEKKVMVKKTKQQTQELAFTLTTSNAPELRETAAILKTSWEKIGAKVEIKTHDPNDLNQNVIRPRKFDALLFGEIIGRDMDLFAFWHSSQRNDPGLNLAMYVNKDTDAILEEARMSADQDDRIVKYSRFYDILKREKPALFLYTPDFIYMVSPKIQGMALGQISISADRFSEVYKWYLETQKVWKVFLK</sequence>
<dbReference type="PIRSF" id="PIRSF002741">
    <property type="entry name" value="MppA"/>
    <property type="match status" value="1"/>
</dbReference>
<dbReference type="EMBL" id="MHSH01000054">
    <property type="protein sequence ID" value="OHA40080.1"/>
    <property type="molecule type" value="Genomic_DNA"/>
</dbReference>
<comment type="similarity">
    <text evidence="1">Belongs to the bacterial solute-binding protein 5 family.</text>
</comment>
<evidence type="ECO:0000256" key="1">
    <source>
        <dbReference type="ARBA" id="ARBA00005695"/>
    </source>
</evidence>
<keyword evidence="4" id="KW-0472">Membrane</keyword>
<name>A0A1G2NVH5_9BACT</name>
<gene>
    <name evidence="6" type="ORF">A3H68_00515</name>
</gene>
<evidence type="ECO:0000313" key="6">
    <source>
        <dbReference type="EMBL" id="OHA40080.1"/>
    </source>
</evidence>
<dbReference type="Pfam" id="PF00496">
    <property type="entry name" value="SBP_bac_5"/>
    <property type="match status" value="1"/>
</dbReference>
<dbReference type="InterPro" id="IPR030678">
    <property type="entry name" value="Peptide/Ni-bd"/>
</dbReference>
<dbReference type="AlphaFoldDB" id="A0A1G2NVH5"/>
<dbReference type="Gene3D" id="3.90.76.10">
    <property type="entry name" value="Dipeptide-binding Protein, Domain 1"/>
    <property type="match status" value="1"/>
</dbReference>
<keyword evidence="2" id="KW-0813">Transport</keyword>
<organism evidence="6 7">
    <name type="scientific">Candidatus Taylorbacteria bacterium RIFCSPLOWO2_02_FULL_46_40</name>
    <dbReference type="NCBI Taxonomy" id="1802329"/>
    <lineage>
        <taxon>Bacteria</taxon>
        <taxon>Candidatus Tayloriibacteriota</taxon>
    </lineage>
</organism>
<protein>
    <recommendedName>
        <fullName evidence="5">Solute-binding protein family 5 domain-containing protein</fullName>
    </recommendedName>
</protein>
<dbReference type="InterPro" id="IPR000914">
    <property type="entry name" value="SBP_5_dom"/>
</dbReference>
<feature type="transmembrane region" description="Helical" evidence="4">
    <location>
        <begin position="28"/>
        <end position="48"/>
    </location>
</feature>
<dbReference type="Gene3D" id="3.10.105.10">
    <property type="entry name" value="Dipeptide-binding Protein, Domain 3"/>
    <property type="match status" value="1"/>
</dbReference>
<keyword evidence="4" id="KW-1133">Transmembrane helix</keyword>
<dbReference type="GO" id="GO:0042597">
    <property type="term" value="C:periplasmic space"/>
    <property type="evidence" value="ECO:0007669"/>
    <property type="project" value="UniProtKB-ARBA"/>
</dbReference>
<dbReference type="GO" id="GO:0043190">
    <property type="term" value="C:ATP-binding cassette (ABC) transporter complex"/>
    <property type="evidence" value="ECO:0007669"/>
    <property type="project" value="InterPro"/>
</dbReference>
<feature type="domain" description="Solute-binding protein family 5" evidence="5">
    <location>
        <begin position="103"/>
        <end position="475"/>
    </location>
</feature>
<evidence type="ECO:0000256" key="2">
    <source>
        <dbReference type="ARBA" id="ARBA00022448"/>
    </source>
</evidence>
<proteinExistence type="inferred from homology"/>
<dbReference type="Gene3D" id="3.40.190.10">
    <property type="entry name" value="Periplasmic binding protein-like II"/>
    <property type="match status" value="1"/>
</dbReference>
<dbReference type="PANTHER" id="PTHR30290:SF9">
    <property type="entry name" value="OLIGOPEPTIDE-BINDING PROTEIN APPA"/>
    <property type="match status" value="1"/>
</dbReference>
<keyword evidence="3" id="KW-0732">Signal</keyword>
<evidence type="ECO:0000256" key="3">
    <source>
        <dbReference type="ARBA" id="ARBA00022729"/>
    </source>
</evidence>
<comment type="caution">
    <text evidence="6">The sequence shown here is derived from an EMBL/GenBank/DDBJ whole genome shotgun (WGS) entry which is preliminary data.</text>
</comment>
<evidence type="ECO:0000313" key="7">
    <source>
        <dbReference type="Proteomes" id="UP000176429"/>
    </source>
</evidence>
<accession>A0A1G2NVH5</accession>
<dbReference type="SUPFAM" id="SSF53850">
    <property type="entry name" value="Periplasmic binding protein-like II"/>
    <property type="match status" value="1"/>
</dbReference>
<dbReference type="Proteomes" id="UP000176429">
    <property type="component" value="Unassembled WGS sequence"/>
</dbReference>
<dbReference type="PANTHER" id="PTHR30290">
    <property type="entry name" value="PERIPLASMIC BINDING COMPONENT OF ABC TRANSPORTER"/>
    <property type="match status" value="1"/>
</dbReference>
<dbReference type="InterPro" id="IPR039424">
    <property type="entry name" value="SBP_5"/>
</dbReference>
<dbReference type="GO" id="GO:0015833">
    <property type="term" value="P:peptide transport"/>
    <property type="evidence" value="ECO:0007669"/>
    <property type="project" value="TreeGrafter"/>
</dbReference>
<dbReference type="GO" id="GO:1904680">
    <property type="term" value="F:peptide transmembrane transporter activity"/>
    <property type="evidence" value="ECO:0007669"/>
    <property type="project" value="TreeGrafter"/>
</dbReference>
<keyword evidence="4" id="KW-0812">Transmembrane</keyword>
<evidence type="ECO:0000256" key="4">
    <source>
        <dbReference type="SAM" id="Phobius"/>
    </source>
</evidence>
<evidence type="ECO:0000259" key="5">
    <source>
        <dbReference type="Pfam" id="PF00496"/>
    </source>
</evidence>